<keyword evidence="3" id="KW-1185">Reference proteome</keyword>
<feature type="region of interest" description="Disordered" evidence="1">
    <location>
        <begin position="294"/>
        <end position="317"/>
    </location>
</feature>
<dbReference type="AlphaFoldDB" id="A0AAD6Z0D2"/>
<feature type="compositionally biased region" description="Basic and acidic residues" evidence="1">
    <location>
        <begin position="294"/>
        <end position="310"/>
    </location>
</feature>
<dbReference type="Proteomes" id="UP001218218">
    <property type="component" value="Unassembled WGS sequence"/>
</dbReference>
<feature type="region of interest" description="Disordered" evidence="1">
    <location>
        <begin position="103"/>
        <end position="125"/>
    </location>
</feature>
<protein>
    <submittedName>
        <fullName evidence="2">Uncharacterized protein</fullName>
    </submittedName>
</protein>
<dbReference type="EMBL" id="JARIHO010000118">
    <property type="protein sequence ID" value="KAJ7302278.1"/>
    <property type="molecule type" value="Genomic_DNA"/>
</dbReference>
<gene>
    <name evidence="2" type="ORF">DFH08DRAFT_945748</name>
</gene>
<sequence>MPPVMSRLTAQPSKPRRFCRRQEPVCCANVNCSITGDMGIVEPIVKEVLGVVYFERGGRSSLNRNSRSSAIDEGRDVLIKGMLRYVTVVLHLKCTRSLRGDGARVSRDKTAMSSVDRNRSSDRLKPSIPSGMLRRNLDLESSSIGFGEAIRLARVLATWGKTEKMRLATAPDRGVWRESSNLWVHERPEIWTVVREDGECGEGDSWIIVRSCCNATAVVMGETEKVTGDSIGDTAMVILRERKAIGWMAVIAQRKKKSMNANLYMWLTLMSTVPVTFLFENCYSEFRKAQKSRGTEAVHVDENAGPKEEAVQMDLSG</sequence>
<evidence type="ECO:0000256" key="1">
    <source>
        <dbReference type="SAM" id="MobiDB-lite"/>
    </source>
</evidence>
<evidence type="ECO:0000313" key="2">
    <source>
        <dbReference type="EMBL" id="KAJ7302278.1"/>
    </source>
</evidence>
<proteinExistence type="predicted"/>
<name>A0AAD6Z0D2_9AGAR</name>
<reference evidence="2" key="1">
    <citation type="submission" date="2023-03" db="EMBL/GenBank/DDBJ databases">
        <title>Massive genome expansion in bonnet fungi (Mycena s.s.) driven by repeated elements and novel gene families across ecological guilds.</title>
        <authorList>
            <consortium name="Lawrence Berkeley National Laboratory"/>
            <person name="Harder C.B."/>
            <person name="Miyauchi S."/>
            <person name="Viragh M."/>
            <person name="Kuo A."/>
            <person name="Thoen E."/>
            <person name="Andreopoulos B."/>
            <person name="Lu D."/>
            <person name="Skrede I."/>
            <person name="Drula E."/>
            <person name="Henrissat B."/>
            <person name="Morin E."/>
            <person name="Kohler A."/>
            <person name="Barry K."/>
            <person name="LaButti K."/>
            <person name="Morin E."/>
            <person name="Salamov A."/>
            <person name="Lipzen A."/>
            <person name="Mereny Z."/>
            <person name="Hegedus B."/>
            <person name="Baldrian P."/>
            <person name="Stursova M."/>
            <person name="Weitz H."/>
            <person name="Taylor A."/>
            <person name="Grigoriev I.V."/>
            <person name="Nagy L.G."/>
            <person name="Martin F."/>
            <person name="Kauserud H."/>
        </authorList>
    </citation>
    <scope>NUCLEOTIDE SEQUENCE</scope>
    <source>
        <strain evidence="2">CBHHK002</strain>
    </source>
</reference>
<evidence type="ECO:0000313" key="3">
    <source>
        <dbReference type="Proteomes" id="UP001218218"/>
    </source>
</evidence>
<organism evidence="2 3">
    <name type="scientific">Mycena albidolilacea</name>
    <dbReference type="NCBI Taxonomy" id="1033008"/>
    <lineage>
        <taxon>Eukaryota</taxon>
        <taxon>Fungi</taxon>
        <taxon>Dikarya</taxon>
        <taxon>Basidiomycota</taxon>
        <taxon>Agaricomycotina</taxon>
        <taxon>Agaricomycetes</taxon>
        <taxon>Agaricomycetidae</taxon>
        <taxon>Agaricales</taxon>
        <taxon>Marasmiineae</taxon>
        <taxon>Mycenaceae</taxon>
        <taxon>Mycena</taxon>
    </lineage>
</organism>
<comment type="caution">
    <text evidence="2">The sequence shown here is derived from an EMBL/GenBank/DDBJ whole genome shotgun (WGS) entry which is preliminary data.</text>
</comment>
<accession>A0AAD6Z0D2</accession>